<dbReference type="AlphaFoldDB" id="A0A075MTQ3"/>
<evidence type="ECO:0000256" key="3">
    <source>
        <dbReference type="ARBA" id="ARBA00022692"/>
    </source>
</evidence>
<dbReference type="PANTHER" id="PTHR36115">
    <property type="entry name" value="PROLINE-RICH ANTIGEN HOMOLOG-RELATED"/>
    <property type="match status" value="1"/>
</dbReference>
<dbReference type="InterPro" id="IPR010432">
    <property type="entry name" value="RDD"/>
</dbReference>
<keyword evidence="3 6" id="KW-0812">Transmembrane</keyword>
<name>A0A075MTQ3_9ARCH</name>
<evidence type="ECO:0000256" key="2">
    <source>
        <dbReference type="ARBA" id="ARBA00022475"/>
    </source>
</evidence>
<evidence type="ECO:0000256" key="4">
    <source>
        <dbReference type="ARBA" id="ARBA00022989"/>
    </source>
</evidence>
<feature type="transmembrane region" description="Helical" evidence="6">
    <location>
        <begin position="25"/>
        <end position="52"/>
    </location>
</feature>
<evidence type="ECO:0000313" key="9">
    <source>
        <dbReference type="Proteomes" id="UP000028194"/>
    </source>
</evidence>
<gene>
    <name evidence="8" type="ORF">NTE_02516</name>
</gene>
<reference evidence="8 9" key="1">
    <citation type="journal article" date="2014" name="PLoS ONE">
        <title>Genome Sequence of Candidatus Nitrososphaera evergladensis from Group I.1b Enriched from Everglades Soil Reveals Novel Genomic Features of the Ammonia-Oxidizing Archaea.</title>
        <authorList>
            <person name="Zhalnina K.V."/>
            <person name="Dias R."/>
            <person name="Leonard M.T."/>
            <person name="Dorr de Quadros P."/>
            <person name="Camargo F.A."/>
            <person name="Drew J.C."/>
            <person name="Farmerie W.G."/>
            <person name="Daroub S.H."/>
            <person name="Triplett E.W."/>
        </authorList>
    </citation>
    <scope>NUCLEOTIDE SEQUENCE [LARGE SCALE GENOMIC DNA]</scope>
    <source>
        <strain evidence="8 9">SR1</strain>
    </source>
</reference>
<protein>
    <submittedName>
        <fullName evidence="8">Putative membrane protein/domain</fullName>
    </submittedName>
</protein>
<dbReference type="KEGG" id="nev:NTE_02516"/>
<feature type="domain" description="RDD" evidence="7">
    <location>
        <begin position="19"/>
        <end position="143"/>
    </location>
</feature>
<evidence type="ECO:0000256" key="1">
    <source>
        <dbReference type="ARBA" id="ARBA00004651"/>
    </source>
</evidence>
<dbReference type="GO" id="GO:0005886">
    <property type="term" value="C:plasma membrane"/>
    <property type="evidence" value="ECO:0007669"/>
    <property type="project" value="UniProtKB-SubCell"/>
</dbReference>
<dbReference type="EMBL" id="CP007174">
    <property type="protein sequence ID" value="AIF84565.1"/>
    <property type="molecule type" value="Genomic_DNA"/>
</dbReference>
<evidence type="ECO:0000313" key="8">
    <source>
        <dbReference type="EMBL" id="AIF84565.1"/>
    </source>
</evidence>
<dbReference type="GeneID" id="41598220"/>
<evidence type="ECO:0000259" key="7">
    <source>
        <dbReference type="Pfam" id="PF06271"/>
    </source>
</evidence>
<dbReference type="eggNOG" id="arCOG03633">
    <property type="taxonomic scope" value="Archaea"/>
</dbReference>
<dbReference type="HOGENOM" id="CLU_104051_0_0_2"/>
<dbReference type="Pfam" id="PF06271">
    <property type="entry name" value="RDD"/>
    <property type="match status" value="1"/>
</dbReference>
<keyword evidence="2" id="KW-1003">Cell membrane</keyword>
<proteinExistence type="predicted"/>
<keyword evidence="9" id="KW-1185">Reference proteome</keyword>
<comment type="subcellular location">
    <subcellularLocation>
        <location evidence="1">Cell membrane</location>
        <topology evidence="1">Multi-pass membrane protein</topology>
    </subcellularLocation>
</comment>
<dbReference type="InterPro" id="IPR051791">
    <property type="entry name" value="Pra-immunoreactive"/>
</dbReference>
<accession>A0A075MTQ3</accession>
<evidence type="ECO:0000256" key="5">
    <source>
        <dbReference type="ARBA" id="ARBA00023136"/>
    </source>
</evidence>
<dbReference type="OrthoDB" id="288430at2157"/>
<dbReference type="STRING" id="1459636.NTE_02516"/>
<dbReference type="Proteomes" id="UP000028194">
    <property type="component" value="Chromosome"/>
</dbReference>
<evidence type="ECO:0000256" key="6">
    <source>
        <dbReference type="SAM" id="Phobius"/>
    </source>
</evidence>
<feature type="transmembrane region" description="Helical" evidence="6">
    <location>
        <begin position="67"/>
        <end position="83"/>
    </location>
</feature>
<organism evidence="8 9">
    <name type="scientific">Candidatus Nitrososphaera evergladensis SR1</name>
    <dbReference type="NCBI Taxonomy" id="1459636"/>
    <lineage>
        <taxon>Archaea</taxon>
        <taxon>Nitrososphaerota</taxon>
        <taxon>Nitrososphaeria</taxon>
        <taxon>Nitrososphaerales</taxon>
        <taxon>Nitrososphaeraceae</taxon>
        <taxon>Nitrososphaera</taxon>
    </lineage>
</organism>
<keyword evidence="5 6" id="KW-0472">Membrane</keyword>
<keyword evidence="4 6" id="KW-1133">Transmembrane helix</keyword>
<dbReference type="RefSeq" id="WP_148701118.1">
    <property type="nucleotide sequence ID" value="NZ_CP007174.1"/>
</dbReference>
<sequence length="168" mass="19019">MSSETPAPSSGSQPELVLARWSDRFFAWLIDFVMVQVALYAIFAAAAFPFWFDDFSRADRFWGDGPVRYVITSVVFFAYWTFFESTKGQSLGKMVLKIRTVDLAGRPVDTRSAAIQSFGKAFLLPIDVVLGWIFTNDKRQRLFNRASDTIVIKETAASTQPSTSYRKD</sequence>